<dbReference type="InterPro" id="IPR036890">
    <property type="entry name" value="HATPase_C_sf"/>
</dbReference>
<evidence type="ECO:0000313" key="11">
    <source>
        <dbReference type="EMBL" id="GGN54099.1"/>
    </source>
</evidence>
<feature type="domain" description="PAS" evidence="10">
    <location>
        <begin position="20"/>
        <end position="53"/>
    </location>
</feature>
<evidence type="ECO:0000313" key="12">
    <source>
        <dbReference type="Proteomes" id="UP000605099"/>
    </source>
</evidence>
<evidence type="ECO:0000256" key="8">
    <source>
        <dbReference type="ARBA" id="ARBA00023012"/>
    </source>
</evidence>
<dbReference type="Pfam" id="PF02518">
    <property type="entry name" value="HATPase_c"/>
    <property type="match status" value="1"/>
</dbReference>
<dbReference type="SMART" id="SM00091">
    <property type="entry name" value="PAS"/>
    <property type="match status" value="1"/>
</dbReference>
<dbReference type="InterPro" id="IPR035965">
    <property type="entry name" value="PAS-like_dom_sf"/>
</dbReference>
<dbReference type="SMART" id="SM00387">
    <property type="entry name" value="HATPase_c"/>
    <property type="match status" value="1"/>
</dbReference>
<keyword evidence="8" id="KW-0902">Two-component regulatory system</keyword>
<dbReference type="Pfam" id="PF00512">
    <property type="entry name" value="HisKA"/>
    <property type="match status" value="1"/>
</dbReference>
<gene>
    <name evidence="11" type="ORF">GCM10011349_29410</name>
</gene>
<keyword evidence="3" id="KW-0597">Phosphoprotein</keyword>
<feature type="domain" description="Histidine kinase" evidence="9">
    <location>
        <begin position="454"/>
        <end position="670"/>
    </location>
</feature>
<protein>
    <recommendedName>
        <fullName evidence="2">histidine kinase</fullName>
        <ecNumber evidence="2">2.7.13.3</ecNumber>
    </recommendedName>
</protein>
<dbReference type="SMART" id="SM00388">
    <property type="entry name" value="HisKA"/>
    <property type="match status" value="1"/>
</dbReference>
<dbReference type="InterPro" id="IPR004358">
    <property type="entry name" value="Sig_transdc_His_kin-like_C"/>
</dbReference>
<evidence type="ECO:0000259" key="9">
    <source>
        <dbReference type="PROSITE" id="PS50109"/>
    </source>
</evidence>
<dbReference type="SUPFAM" id="SSF55874">
    <property type="entry name" value="ATPase domain of HSP90 chaperone/DNA topoisomerase II/histidine kinase"/>
    <property type="match status" value="1"/>
</dbReference>
<proteinExistence type="predicted"/>
<dbReference type="InterPro" id="IPR036097">
    <property type="entry name" value="HisK_dim/P_sf"/>
</dbReference>
<dbReference type="SUPFAM" id="SSF47384">
    <property type="entry name" value="Homodimeric domain of signal transducing histidine kinase"/>
    <property type="match status" value="1"/>
</dbReference>
<keyword evidence="7" id="KW-0067">ATP-binding</keyword>
<keyword evidence="5" id="KW-0547">Nucleotide-binding</keyword>
<sequence>MTAALLDPYEHRDSGIAAFASESVVIVDRDGQVRYWNPAAERLFGWPELAVRGCKLAALSPTPVDEERAWSQLMQEGSWQGRIGRYARDGDIVYADVRRHLRYDAAGEHCDTLEFALPASGQGEAGLVSDRIMAACWEIDISPASEIVSRIVARAGLAAKGELEDLFLNLVEAARIVEVNERTARLVGGNRGRALMVGQSVAVFWPFGSRRILAELILEAMGDETGKTFHRRIPTDGILRDPIVSLWRADAGRPGHLFIAVNGAADDDRSYLYLRASEARYRKLIDYMPVALWQVDASHMGKIYAKLRAEGVVDFSRYLEQHPQLVEHAAASVPVTDVNRSAIELIGGAGPHDLIQPVGYLFVESPASLRRVMVGRFTGRRNYSEFMKVRTLDGRVRDVRFSVTYPEPLVELDTTIFSMEDVTERLQMEAQLRQLQADFSHAARVSTLGELATSIAHEVNQPLAAIVTNAETSLRWLARDEPDIAKVGQLTARIAASARRADGIVQRVRGMAAKQAPDPVELSFNDIVQESLLFIRHELETRSVRVSTSFARGLPSVFGDRIQLQQVIVNMLINAAQAVERCDHAAREITIATASEKSGNLLFTLRDRGPGIAPEHLARIFDGFFTTKDQGMGIGLAICHSIVVAHGGQISAFNRPGGGAEFRVVLPRTRGLAAAGPVYA</sequence>
<organism evidence="11 12">
    <name type="scientific">Novosphingobium indicum</name>
    <dbReference type="NCBI Taxonomy" id="462949"/>
    <lineage>
        <taxon>Bacteria</taxon>
        <taxon>Pseudomonadati</taxon>
        <taxon>Pseudomonadota</taxon>
        <taxon>Alphaproteobacteria</taxon>
        <taxon>Sphingomonadales</taxon>
        <taxon>Sphingomonadaceae</taxon>
        <taxon>Novosphingobium</taxon>
    </lineage>
</organism>
<dbReference type="Gene3D" id="3.30.565.10">
    <property type="entry name" value="Histidine kinase-like ATPase, C-terminal domain"/>
    <property type="match status" value="1"/>
</dbReference>
<dbReference type="CDD" id="cd00082">
    <property type="entry name" value="HisKA"/>
    <property type="match status" value="1"/>
</dbReference>
<name>A0ABQ2JTM8_9SPHN</name>
<dbReference type="Gene3D" id="1.10.287.130">
    <property type="match status" value="1"/>
</dbReference>
<evidence type="ECO:0000259" key="10">
    <source>
        <dbReference type="PROSITE" id="PS50112"/>
    </source>
</evidence>
<keyword evidence="6" id="KW-0418">Kinase</keyword>
<dbReference type="SUPFAM" id="SSF55785">
    <property type="entry name" value="PYP-like sensor domain (PAS domain)"/>
    <property type="match status" value="2"/>
</dbReference>
<dbReference type="CDD" id="cd00130">
    <property type="entry name" value="PAS"/>
    <property type="match status" value="1"/>
</dbReference>
<dbReference type="NCBIfam" id="TIGR00229">
    <property type="entry name" value="sensory_box"/>
    <property type="match status" value="1"/>
</dbReference>
<dbReference type="Proteomes" id="UP000605099">
    <property type="component" value="Unassembled WGS sequence"/>
</dbReference>
<keyword evidence="4" id="KW-0808">Transferase</keyword>
<dbReference type="EMBL" id="BMLK01000013">
    <property type="protein sequence ID" value="GGN54099.1"/>
    <property type="molecule type" value="Genomic_DNA"/>
</dbReference>
<evidence type="ECO:0000256" key="6">
    <source>
        <dbReference type="ARBA" id="ARBA00022777"/>
    </source>
</evidence>
<dbReference type="InterPro" id="IPR003594">
    <property type="entry name" value="HATPase_dom"/>
</dbReference>
<dbReference type="PANTHER" id="PTHR43065:SF10">
    <property type="entry name" value="PEROXIDE STRESS-ACTIVATED HISTIDINE KINASE MAK3"/>
    <property type="match status" value="1"/>
</dbReference>
<evidence type="ECO:0000256" key="3">
    <source>
        <dbReference type="ARBA" id="ARBA00022553"/>
    </source>
</evidence>
<evidence type="ECO:0000256" key="4">
    <source>
        <dbReference type="ARBA" id="ARBA00022679"/>
    </source>
</evidence>
<dbReference type="InterPro" id="IPR005467">
    <property type="entry name" value="His_kinase_dom"/>
</dbReference>
<dbReference type="Pfam" id="PF00989">
    <property type="entry name" value="PAS"/>
    <property type="match status" value="1"/>
</dbReference>
<evidence type="ECO:0000256" key="1">
    <source>
        <dbReference type="ARBA" id="ARBA00000085"/>
    </source>
</evidence>
<dbReference type="PANTHER" id="PTHR43065">
    <property type="entry name" value="SENSOR HISTIDINE KINASE"/>
    <property type="match status" value="1"/>
</dbReference>
<accession>A0ABQ2JTM8</accession>
<evidence type="ECO:0000256" key="5">
    <source>
        <dbReference type="ARBA" id="ARBA00022741"/>
    </source>
</evidence>
<dbReference type="PROSITE" id="PS50112">
    <property type="entry name" value="PAS"/>
    <property type="match status" value="1"/>
</dbReference>
<dbReference type="RefSeq" id="WP_188820686.1">
    <property type="nucleotide sequence ID" value="NZ_BMLK01000013.1"/>
</dbReference>
<dbReference type="Gene3D" id="3.30.450.20">
    <property type="entry name" value="PAS domain"/>
    <property type="match status" value="2"/>
</dbReference>
<dbReference type="EC" id="2.7.13.3" evidence="2"/>
<comment type="catalytic activity">
    <reaction evidence="1">
        <text>ATP + protein L-histidine = ADP + protein N-phospho-L-histidine.</text>
        <dbReference type="EC" id="2.7.13.3"/>
    </reaction>
</comment>
<dbReference type="InterPro" id="IPR003661">
    <property type="entry name" value="HisK_dim/P_dom"/>
</dbReference>
<evidence type="ECO:0000256" key="7">
    <source>
        <dbReference type="ARBA" id="ARBA00022840"/>
    </source>
</evidence>
<dbReference type="PROSITE" id="PS50109">
    <property type="entry name" value="HIS_KIN"/>
    <property type="match status" value="1"/>
</dbReference>
<dbReference type="InterPro" id="IPR013767">
    <property type="entry name" value="PAS_fold"/>
</dbReference>
<reference evidence="12" key="1">
    <citation type="journal article" date="2019" name="Int. J. Syst. Evol. Microbiol.">
        <title>The Global Catalogue of Microorganisms (GCM) 10K type strain sequencing project: providing services to taxonomists for standard genome sequencing and annotation.</title>
        <authorList>
            <consortium name="The Broad Institute Genomics Platform"/>
            <consortium name="The Broad Institute Genome Sequencing Center for Infectious Disease"/>
            <person name="Wu L."/>
            <person name="Ma J."/>
        </authorList>
    </citation>
    <scope>NUCLEOTIDE SEQUENCE [LARGE SCALE GENOMIC DNA]</scope>
    <source>
        <strain evidence="12">CGMCC 1.6784</strain>
    </source>
</reference>
<evidence type="ECO:0000256" key="2">
    <source>
        <dbReference type="ARBA" id="ARBA00012438"/>
    </source>
</evidence>
<dbReference type="PRINTS" id="PR00344">
    <property type="entry name" value="BCTRLSENSOR"/>
</dbReference>
<dbReference type="InterPro" id="IPR000014">
    <property type="entry name" value="PAS"/>
</dbReference>
<comment type="caution">
    <text evidence="11">The sequence shown here is derived from an EMBL/GenBank/DDBJ whole genome shotgun (WGS) entry which is preliminary data.</text>
</comment>
<keyword evidence="12" id="KW-1185">Reference proteome</keyword>